<dbReference type="EC" id="2.3.2.27" evidence="2"/>
<dbReference type="EMBL" id="CACSLK010031655">
    <property type="protein sequence ID" value="CAA0839822.1"/>
    <property type="molecule type" value="Genomic_DNA"/>
</dbReference>
<dbReference type="GO" id="GO:0008270">
    <property type="term" value="F:zinc ion binding"/>
    <property type="evidence" value="ECO:0007669"/>
    <property type="project" value="UniProtKB-KW"/>
</dbReference>
<dbReference type="Proteomes" id="UP001153555">
    <property type="component" value="Unassembled WGS sequence"/>
</dbReference>
<name>A0A9N7P014_STRHE</name>
<evidence type="ECO:0000313" key="9">
    <source>
        <dbReference type="EMBL" id="CAA0839822.1"/>
    </source>
</evidence>
<protein>
    <recommendedName>
        <fullName evidence="2">RING-type E3 ubiquitin transferase</fullName>
        <ecNumber evidence="2">2.3.2.27</ecNumber>
    </recommendedName>
</protein>
<keyword evidence="5" id="KW-0863">Zinc-finger</keyword>
<feature type="region of interest" description="Disordered" evidence="8">
    <location>
        <begin position="1"/>
        <end position="27"/>
    </location>
</feature>
<proteinExistence type="predicted"/>
<organism evidence="9 10">
    <name type="scientific">Striga hermonthica</name>
    <name type="common">Purple witchweed</name>
    <name type="synonym">Buchnera hermonthica</name>
    <dbReference type="NCBI Taxonomy" id="68872"/>
    <lineage>
        <taxon>Eukaryota</taxon>
        <taxon>Viridiplantae</taxon>
        <taxon>Streptophyta</taxon>
        <taxon>Embryophyta</taxon>
        <taxon>Tracheophyta</taxon>
        <taxon>Spermatophyta</taxon>
        <taxon>Magnoliopsida</taxon>
        <taxon>eudicotyledons</taxon>
        <taxon>Gunneridae</taxon>
        <taxon>Pentapetalae</taxon>
        <taxon>asterids</taxon>
        <taxon>lamiids</taxon>
        <taxon>Lamiales</taxon>
        <taxon>Orobanchaceae</taxon>
        <taxon>Buchnereae</taxon>
        <taxon>Striga</taxon>
    </lineage>
</organism>
<dbReference type="PANTHER" id="PTHR22937:SF122">
    <property type="entry name" value="RING-TYPE E3 UBIQUITIN TRANSFERASE"/>
    <property type="match status" value="1"/>
</dbReference>
<evidence type="ECO:0000256" key="8">
    <source>
        <dbReference type="SAM" id="MobiDB-lite"/>
    </source>
</evidence>
<evidence type="ECO:0000256" key="5">
    <source>
        <dbReference type="ARBA" id="ARBA00022771"/>
    </source>
</evidence>
<evidence type="ECO:0000256" key="7">
    <source>
        <dbReference type="ARBA" id="ARBA00022833"/>
    </source>
</evidence>
<evidence type="ECO:0000256" key="6">
    <source>
        <dbReference type="ARBA" id="ARBA00022786"/>
    </source>
</evidence>
<accession>A0A9N7P014</accession>
<comment type="catalytic activity">
    <reaction evidence="1">
        <text>S-ubiquitinyl-[E2 ubiquitin-conjugating enzyme]-L-cysteine + [acceptor protein]-L-lysine = [E2 ubiquitin-conjugating enzyme]-L-cysteine + N(6)-ubiquitinyl-[acceptor protein]-L-lysine.</text>
        <dbReference type="EC" id="2.3.2.27"/>
    </reaction>
</comment>
<comment type="caution">
    <text evidence="9">The sequence shown here is derived from an EMBL/GenBank/DDBJ whole genome shotgun (WGS) entry which is preliminary data.</text>
</comment>
<feature type="compositionally biased region" description="Basic and acidic residues" evidence="8">
    <location>
        <begin position="1"/>
        <end position="11"/>
    </location>
</feature>
<keyword evidence="3" id="KW-0808">Transferase</keyword>
<evidence type="ECO:0000256" key="2">
    <source>
        <dbReference type="ARBA" id="ARBA00012483"/>
    </source>
</evidence>
<dbReference type="InterPro" id="IPR045191">
    <property type="entry name" value="MBR1/2-like"/>
</dbReference>
<dbReference type="GO" id="GO:0061630">
    <property type="term" value="F:ubiquitin protein ligase activity"/>
    <property type="evidence" value="ECO:0007669"/>
    <property type="project" value="UniProtKB-EC"/>
</dbReference>
<sequence length="216" mass="24221">MPRATKNEFTKSRKTPKKQSKADTLSAENSKKGFLFVRFQGLGCKGASLPAPTPAIGRPGGGEWESKRARNQNPKRKRVKNTRNQENSVVVDIPDAVCCAPPGIGISSDFAPRPRNIGPRSHQRKMLMSQQSTLSRRIFHEHDRHHGWRLNVDNMSYEELLELSDRIGYVGSGLQEEEIFSCLRKFNSASNSLPMAAGQKDWKCSICQVSYAISEF</sequence>
<dbReference type="OrthoDB" id="8062037at2759"/>
<evidence type="ECO:0000313" key="10">
    <source>
        <dbReference type="Proteomes" id="UP001153555"/>
    </source>
</evidence>
<keyword evidence="10" id="KW-1185">Reference proteome</keyword>
<gene>
    <name evidence="9" type="ORF">SHERM_06293</name>
</gene>
<evidence type="ECO:0000256" key="3">
    <source>
        <dbReference type="ARBA" id="ARBA00022679"/>
    </source>
</evidence>
<keyword evidence="6" id="KW-0833">Ubl conjugation pathway</keyword>
<reference evidence="9" key="1">
    <citation type="submission" date="2019-12" db="EMBL/GenBank/DDBJ databases">
        <authorList>
            <person name="Scholes J."/>
        </authorList>
    </citation>
    <scope>NUCLEOTIDE SEQUENCE</scope>
</reference>
<dbReference type="PANTHER" id="PTHR22937">
    <property type="entry name" value="E3 UBIQUITIN-PROTEIN LIGASE RNF165"/>
    <property type="match status" value="1"/>
</dbReference>
<keyword evidence="7" id="KW-0862">Zinc</keyword>
<evidence type="ECO:0000256" key="1">
    <source>
        <dbReference type="ARBA" id="ARBA00000900"/>
    </source>
</evidence>
<feature type="region of interest" description="Disordered" evidence="8">
    <location>
        <begin position="47"/>
        <end position="86"/>
    </location>
</feature>
<keyword evidence="4" id="KW-0479">Metal-binding</keyword>
<dbReference type="AlphaFoldDB" id="A0A9N7P014"/>
<evidence type="ECO:0000256" key="4">
    <source>
        <dbReference type="ARBA" id="ARBA00022723"/>
    </source>
</evidence>
<feature type="compositionally biased region" description="Basic residues" evidence="8">
    <location>
        <begin position="69"/>
        <end position="81"/>
    </location>
</feature>